<evidence type="ECO:0000313" key="9">
    <source>
        <dbReference type="Proteomes" id="UP001231859"/>
    </source>
</evidence>
<evidence type="ECO:0000256" key="4">
    <source>
        <dbReference type="ARBA" id="ARBA00022692"/>
    </source>
</evidence>
<dbReference type="Pfam" id="PF10144">
    <property type="entry name" value="SMP_2"/>
    <property type="match status" value="1"/>
</dbReference>
<proteinExistence type="inferred from homology"/>
<dbReference type="EMBL" id="CP123759">
    <property type="protein sequence ID" value="WGO84069.1"/>
    <property type="molecule type" value="Genomic_DNA"/>
</dbReference>
<protein>
    <submittedName>
        <fullName evidence="8">AhpA/YtjB family protein</fullName>
    </submittedName>
</protein>
<accession>A0ABY8P4T7</accession>
<keyword evidence="3" id="KW-1003">Cell membrane</keyword>
<comment type="subcellular location">
    <subcellularLocation>
        <location evidence="1">Cell membrane</location>
    </subcellularLocation>
</comment>
<evidence type="ECO:0000256" key="7">
    <source>
        <dbReference type="SAM" id="Phobius"/>
    </source>
</evidence>
<keyword evidence="9" id="KW-1185">Reference proteome</keyword>
<evidence type="ECO:0000256" key="6">
    <source>
        <dbReference type="ARBA" id="ARBA00023136"/>
    </source>
</evidence>
<evidence type="ECO:0000256" key="1">
    <source>
        <dbReference type="ARBA" id="ARBA00004236"/>
    </source>
</evidence>
<keyword evidence="5 7" id="KW-1133">Transmembrane helix</keyword>
<evidence type="ECO:0000256" key="3">
    <source>
        <dbReference type="ARBA" id="ARBA00022475"/>
    </source>
</evidence>
<evidence type="ECO:0000256" key="2">
    <source>
        <dbReference type="ARBA" id="ARBA00005362"/>
    </source>
</evidence>
<keyword evidence="4 7" id="KW-0812">Transmembrane</keyword>
<evidence type="ECO:0000313" key="8">
    <source>
        <dbReference type="EMBL" id="WGO84069.1"/>
    </source>
</evidence>
<dbReference type="RefSeq" id="WP_280939101.1">
    <property type="nucleotide sequence ID" value="NZ_CP123759.1"/>
</dbReference>
<evidence type="ECO:0000256" key="5">
    <source>
        <dbReference type="ARBA" id="ARBA00022989"/>
    </source>
</evidence>
<dbReference type="InterPro" id="IPR019305">
    <property type="entry name" value="Uncharacterised_Smp"/>
</dbReference>
<dbReference type="Proteomes" id="UP001231859">
    <property type="component" value="Chromosome"/>
</dbReference>
<name>A0ABY8P4T7_9GAMM</name>
<organism evidence="8 9">
    <name type="scientific">Arsenophonus apicola</name>
    <dbReference type="NCBI Taxonomy" id="2879119"/>
    <lineage>
        <taxon>Bacteria</taxon>
        <taxon>Pseudomonadati</taxon>
        <taxon>Pseudomonadota</taxon>
        <taxon>Gammaproteobacteria</taxon>
        <taxon>Enterobacterales</taxon>
        <taxon>Morganellaceae</taxon>
        <taxon>Arsenophonus</taxon>
    </lineage>
</organism>
<feature type="transmembrane region" description="Helical" evidence="7">
    <location>
        <begin position="166"/>
        <end position="186"/>
    </location>
</feature>
<gene>
    <name evidence="8" type="ORF">QG404_03975</name>
</gene>
<keyword evidence="6 7" id="KW-0472">Membrane</keyword>
<reference evidence="8 9" key="1">
    <citation type="submission" date="2023-04" db="EMBL/GenBank/DDBJ databases">
        <title>Genome dynamics across the evolutionary transition to endosymbiosis.</title>
        <authorList>
            <person name="Siozios S."/>
            <person name="Nadal-Jimenez P."/>
            <person name="Azagi T."/>
            <person name="Sprong H."/>
            <person name="Frost C.L."/>
            <person name="Parratt S.R."/>
            <person name="Taylor G."/>
            <person name="Brettell L."/>
            <person name="Lew K.C."/>
            <person name="Croft L."/>
            <person name="King K.C."/>
            <person name="Brockhurst M.A."/>
            <person name="Hypsa V."/>
            <person name="Novakova E."/>
            <person name="Darby A.C."/>
            <person name="Hurst G.D.D."/>
        </authorList>
    </citation>
    <scope>NUCLEOTIDE SEQUENCE [LARGE SCALE GENOMIC DNA]</scope>
    <source>
        <strain evidence="9">aApi_AU</strain>
    </source>
</reference>
<comment type="similarity">
    <text evidence="2">Belongs to the Smp family.</text>
</comment>
<sequence>MIKTKLKFRLHKTFIILICLSLLVILIQGVTYFSRSHQQIRIEQFKELAITLAEQVAFSLSNYIQSDGKSFNNEQILAILNQLTINEHILDASVYLNDGTQIQHAGEKVALRERLSLNQPPCHSYVNYQLVVPIIDTEKPKGFLRLTIDTHHFSIGSKQIDNMANLLKIMLLLALTIGFILANILARSIPIHWSKLPFLSISNSRNQQKIKIAKKKAD</sequence>